<organism evidence="1 2">
    <name type="scientific">Larinioides sclopetarius</name>
    <dbReference type="NCBI Taxonomy" id="280406"/>
    <lineage>
        <taxon>Eukaryota</taxon>
        <taxon>Metazoa</taxon>
        <taxon>Ecdysozoa</taxon>
        <taxon>Arthropoda</taxon>
        <taxon>Chelicerata</taxon>
        <taxon>Arachnida</taxon>
        <taxon>Araneae</taxon>
        <taxon>Araneomorphae</taxon>
        <taxon>Entelegynae</taxon>
        <taxon>Araneoidea</taxon>
        <taxon>Araneidae</taxon>
        <taxon>Larinioides</taxon>
    </lineage>
</organism>
<dbReference type="AlphaFoldDB" id="A0AAV2AVU0"/>
<dbReference type="EMBL" id="CAXIEN010000225">
    <property type="protein sequence ID" value="CAL1288052.1"/>
    <property type="molecule type" value="Genomic_DNA"/>
</dbReference>
<keyword evidence="2" id="KW-1185">Reference proteome</keyword>
<proteinExistence type="predicted"/>
<evidence type="ECO:0000313" key="1">
    <source>
        <dbReference type="EMBL" id="CAL1288052.1"/>
    </source>
</evidence>
<comment type="caution">
    <text evidence="1">The sequence shown here is derived from an EMBL/GenBank/DDBJ whole genome shotgun (WGS) entry which is preliminary data.</text>
</comment>
<evidence type="ECO:0000313" key="2">
    <source>
        <dbReference type="Proteomes" id="UP001497382"/>
    </source>
</evidence>
<gene>
    <name evidence="1" type="ORF">LARSCL_LOCUS15135</name>
</gene>
<sequence length="23" mass="2780">MKSLLYVIYAEELSRKGVHWEDI</sequence>
<reference evidence="1 2" key="1">
    <citation type="submission" date="2024-04" db="EMBL/GenBank/DDBJ databases">
        <authorList>
            <person name="Rising A."/>
            <person name="Reimegard J."/>
            <person name="Sonavane S."/>
            <person name="Akerstrom W."/>
            <person name="Nylinder S."/>
            <person name="Hedman E."/>
            <person name="Kallberg Y."/>
        </authorList>
    </citation>
    <scope>NUCLEOTIDE SEQUENCE [LARGE SCALE GENOMIC DNA]</scope>
</reference>
<dbReference type="Proteomes" id="UP001497382">
    <property type="component" value="Unassembled WGS sequence"/>
</dbReference>
<accession>A0AAV2AVU0</accession>
<protein>
    <submittedName>
        <fullName evidence="1">Uncharacterized protein</fullName>
    </submittedName>
</protein>
<name>A0AAV2AVU0_9ARAC</name>